<dbReference type="Proteomes" id="UP000515140">
    <property type="component" value="Unplaced"/>
</dbReference>
<dbReference type="SUPFAM" id="SSF109640">
    <property type="entry name" value="KRAB domain (Kruppel-associated box)"/>
    <property type="match status" value="1"/>
</dbReference>
<name>A0A6P5KX97_PHACI</name>
<dbReference type="InterPro" id="IPR001909">
    <property type="entry name" value="KRAB"/>
</dbReference>
<gene>
    <name evidence="3" type="primary">LOC110214139</name>
</gene>
<dbReference type="GO" id="GO:0006355">
    <property type="term" value="P:regulation of DNA-templated transcription"/>
    <property type="evidence" value="ECO:0007669"/>
    <property type="project" value="InterPro"/>
</dbReference>
<dbReference type="CDD" id="cd07765">
    <property type="entry name" value="KRAB_A-box"/>
    <property type="match status" value="1"/>
</dbReference>
<dbReference type="PANTHER" id="PTHR23232:SF142">
    <property type="entry name" value="GASTRULA ZINC FINGER PROTEIN XLCGF57.1-LIKE-RELATED"/>
    <property type="match status" value="1"/>
</dbReference>
<dbReference type="PROSITE" id="PS50805">
    <property type="entry name" value="KRAB"/>
    <property type="match status" value="1"/>
</dbReference>
<dbReference type="RefSeq" id="XP_020850528.1">
    <property type="nucleotide sequence ID" value="XM_020994869.1"/>
</dbReference>
<proteinExistence type="predicted"/>
<dbReference type="GeneID" id="110214139"/>
<feature type="domain" description="KRAB" evidence="1">
    <location>
        <begin position="37"/>
        <end position="108"/>
    </location>
</feature>
<dbReference type="AlphaFoldDB" id="A0A6P5KX97"/>
<evidence type="ECO:0000259" key="1">
    <source>
        <dbReference type="PROSITE" id="PS50805"/>
    </source>
</evidence>
<dbReference type="InterPro" id="IPR036051">
    <property type="entry name" value="KRAB_dom_sf"/>
</dbReference>
<dbReference type="KEGG" id="pcw:110214139"/>
<dbReference type="SMART" id="SM00349">
    <property type="entry name" value="KRAB"/>
    <property type="match status" value="1"/>
</dbReference>
<evidence type="ECO:0000313" key="2">
    <source>
        <dbReference type="Proteomes" id="UP000515140"/>
    </source>
</evidence>
<evidence type="ECO:0000313" key="3">
    <source>
        <dbReference type="RefSeq" id="XP_020850528.1"/>
    </source>
</evidence>
<reference evidence="3" key="1">
    <citation type="submission" date="2025-08" db="UniProtKB">
        <authorList>
            <consortium name="RefSeq"/>
        </authorList>
    </citation>
    <scope>IDENTIFICATION</scope>
    <source>
        <tissue evidence="3">Spleen</tissue>
    </source>
</reference>
<organism evidence="2 3">
    <name type="scientific">Phascolarctos cinereus</name>
    <name type="common">Koala</name>
    <dbReference type="NCBI Taxonomy" id="38626"/>
    <lineage>
        <taxon>Eukaryota</taxon>
        <taxon>Metazoa</taxon>
        <taxon>Chordata</taxon>
        <taxon>Craniata</taxon>
        <taxon>Vertebrata</taxon>
        <taxon>Euteleostomi</taxon>
        <taxon>Mammalia</taxon>
        <taxon>Metatheria</taxon>
        <taxon>Diprotodontia</taxon>
        <taxon>Phascolarctidae</taxon>
        <taxon>Phascolarctos</taxon>
    </lineage>
</organism>
<dbReference type="InParanoid" id="A0A6P5KX97"/>
<dbReference type="InterPro" id="IPR050169">
    <property type="entry name" value="Krueppel_C2H2_ZnF"/>
</dbReference>
<accession>A0A6P5KX97</accession>
<sequence length="195" mass="22170">MRTGILKDSRVGDWSEVRACSHCHKLLFAQEISWASSLGVCSSIISNMEEWTHLDPAQRELYGDVMLENYGNLVSLGLPVFKPDVISQLKLGGESWVLNDPGIKEKEIFRGVSRGFKKKSDDKDFFTLLSKEVKLHGRVSEELLRDVNQVRELGEAYELNSSLERKRRNTKGEKCLQSASRKRFPACHSLLQENS</sequence>
<keyword evidence="2" id="KW-1185">Reference proteome</keyword>
<protein>
    <submittedName>
        <fullName evidence="3">Zinc finger protein 251-like isoform X1</fullName>
    </submittedName>
</protein>
<dbReference type="Gene3D" id="6.10.140.140">
    <property type="match status" value="1"/>
</dbReference>
<dbReference type="PANTHER" id="PTHR23232">
    <property type="entry name" value="KRAB DOMAIN C2H2 ZINC FINGER"/>
    <property type="match status" value="1"/>
</dbReference>
<dbReference type="Pfam" id="PF01352">
    <property type="entry name" value="KRAB"/>
    <property type="match status" value="1"/>
</dbReference>